<feature type="domain" description="DUF6873" evidence="1">
    <location>
        <begin position="14"/>
        <end position="241"/>
    </location>
</feature>
<proteinExistence type="predicted"/>
<name>A0A974BGW5_SEDHY</name>
<evidence type="ECO:0000259" key="1">
    <source>
        <dbReference type="Pfam" id="PF21778"/>
    </source>
</evidence>
<dbReference type="AlphaFoldDB" id="A0A974BGW5"/>
<gene>
    <name evidence="2" type="ORF">HZF24_00975</name>
</gene>
<dbReference type="InterPro" id="IPR049238">
    <property type="entry name" value="DUF6873"/>
</dbReference>
<dbReference type="EMBL" id="JACBNQ010000001">
    <property type="protein sequence ID" value="NYB72706.1"/>
    <property type="molecule type" value="Genomic_DNA"/>
</dbReference>
<dbReference type="Proteomes" id="UP000611629">
    <property type="component" value="Unassembled WGS sequence"/>
</dbReference>
<protein>
    <recommendedName>
        <fullName evidence="1">DUF6873 domain-containing protein</fullName>
    </recommendedName>
</protein>
<reference evidence="2" key="1">
    <citation type="submission" date="2020-07" db="EMBL/GenBank/DDBJ databases">
        <title>Genomic analysis of a strain of Sedimentibacter Hydroxybenzoicus DSM7310.</title>
        <authorList>
            <person name="Ma S."/>
        </authorList>
    </citation>
    <scope>NUCLEOTIDE SEQUENCE</scope>
    <source>
        <strain evidence="2">DSM 7310</strain>
    </source>
</reference>
<dbReference type="Pfam" id="PF21778">
    <property type="entry name" value="DUF6873"/>
    <property type="match status" value="1"/>
</dbReference>
<evidence type="ECO:0000313" key="2">
    <source>
        <dbReference type="EMBL" id="NYB72706.1"/>
    </source>
</evidence>
<keyword evidence="3" id="KW-1185">Reference proteome</keyword>
<accession>A0A974BGW5</accession>
<evidence type="ECO:0000313" key="3">
    <source>
        <dbReference type="Proteomes" id="UP000611629"/>
    </source>
</evidence>
<sequence length="244" mass="27320">MNPYILPCSPRFVIIDYRASDEIINYLKKLNIIPIKTIKCNELQEPVNGHPDMVIHPIDYENFVVAPNVYDYYRIALKSAGVRLIKGSTTLSINYPGDISYNVARVGRYAIHNLHHTDEVLKHYLEKSGIEFIHVRQGYSKCSTTALNGNTALTSDTSIYEKLTSCNINCLYINPEVVLLNGYNHGFIGGCTGLINDKTFLSTGKICDKNIADTIKEFIMSAGYTYNEASNEQITDLGTIIPIV</sequence>
<dbReference type="RefSeq" id="WP_179236387.1">
    <property type="nucleotide sequence ID" value="NZ_JACBNQ010000001.1"/>
</dbReference>
<organism evidence="2 3">
    <name type="scientific">Sedimentibacter hydroxybenzoicus DSM 7310</name>
    <dbReference type="NCBI Taxonomy" id="1123245"/>
    <lineage>
        <taxon>Bacteria</taxon>
        <taxon>Bacillati</taxon>
        <taxon>Bacillota</taxon>
        <taxon>Tissierellia</taxon>
        <taxon>Sedimentibacter</taxon>
    </lineage>
</organism>
<comment type="caution">
    <text evidence="2">The sequence shown here is derived from an EMBL/GenBank/DDBJ whole genome shotgun (WGS) entry which is preliminary data.</text>
</comment>